<organism evidence="4 5">
    <name type="scientific">Penicillium vulpinum</name>
    <dbReference type="NCBI Taxonomy" id="29845"/>
    <lineage>
        <taxon>Eukaryota</taxon>
        <taxon>Fungi</taxon>
        <taxon>Dikarya</taxon>
        <taxon>Ascomycota</taxon>
        <taxon>Pezizomycotina</taxon>
        <taxon>Eurotiomycetes</taxon>
        <taxon>Eurotiomycetidae</taxon>
        <taxon>Eurotiales</taxon>
        <taxon>Aspergillaceae</taxon>
        <taxon>Penicillium</taxon>
    </lineage>
</organism>
<dbReference type="PANTHER" id="PTHR42921">
    <property type="entry name" value="ACETOACETYL-COA SYNTHETASE"/>
    <property type="match status" value="1"/>
</dbReference>
<dbReference type="STRING" id="29845.A0A1V6RV12"/>
<accession>A0A1V6RV12</accession>
<comment type="caution">
    <text evidence="4">The sequence shown here is derived from an EMBL/GenBank/DDBJ whole genome shotgun (WGS) entry which is preliminary data.</text>
</comment>
<dbReference type="GO" id="GO:0030729">
    <property type="term" value="F:acetoacetate-CoA ligase activity"/>
    <property type="evidence" value="ECO:0007669"/>
    <property type="project" value="InterPro"/>
</dbReference>
<reference evidence="5" key="1">
    <citation type="journal article" date="2017" name="Nat. Microbiol.">
        <title>Global analysis of biosynthetic gene clusters reveals vast potential of secondary metabolite production in Penicillium species.</title>
        <authorList>
            <person name="Nielsen J.C."/>
            <person name="Grijseels S."/>
            <person name="Prigent S."/>
            <person name="Ji B."/>
            <person name="Dainat J."/>
            <person name="Nielsen K.F."/>
            <person name="Frisvad J.C."/>
            <person name="Workman M."/>
            <person name="Nielsen J."/>
        </authorList>
    </citation>
    <scope>NUCLEOTIDE SEQUENCE [LARGE SCALE GENOMIC DNA]</scope>
    <source>
        <strain evidence="5">IBT 29486</strain>
    </source>
</reference>
<dbReference type="GO" id="GO:0006629">
    <property type="term" value="P:lipid metabolic process"/>
    <property type="evidence" value="ECO:0007669"/>
    <property type="project" value="InterPro"/>
</dbReference>
<evidence type="ECO:0008006" key="6">
    <source>
        <dbReference type="Google" id="ProtNLM"/>
    </source>
</evidence>
<dbReference type="EMBL" id="MDYP01000024">
    <property type="protein sequence ID" value="OQE05456.1"/>
    <property type="molecule type" value="Genomic_DNA"/>
</dbReference>
<dbReference type="SUPFAM" id="SSF56801">
    <property type="entry name" value="Acetyl-CoA synthetase-like"/>
    <property type="match status" value="1"/>
</dbReference>
<sequence length="718" mass="80003">MFWASVSLEDVHKTGLRNSIFSTYHLQFIMASLPRKVWQHPAPESTQMGHFQRDLEKSIGRKFNSFHDMYLYSIKNRSAFWEFCWKYFQLIHEGSYTKVVDESARMDSVPEWFAGVRLNFAENLLFSHVVGDKTGKEDDKIAVSEVREGAAHEVVHMTWGELRRRTGIMVQAMKANGVVRGDRIALCAANSIDTLLVFLASTALGAIFSSSSTDMGTKGVLDRLVQIKPRWLFMDDLAVYNGKTIDLRSKIKEIVQGMESESEFEGVVSLPRFSSRPADISSIPKVKTLAEYLAKADGNEKLEFERVRFRDPFLVVYSSGTTGQPKCIVHSVGGVLLNTSKEGSLYTELGPDCVNLQYTTTGWIMYMCAVQSLLFGVRVVLYDGSPFIPSITALLDISAQEKVTHLGISPRWLHELQQAKIKPREKFNLSSLRVVTSTGMVLRDALFEWFYDEGFPSHTRLNNISGGTDIAGCFGTGNPVVPLYVGGCSGGSLGIPVEVYDSTIEGGDGVRGVPVEEGVPGELVATSAFPNMPTFLWGDKGGKKYHDAYFGRFDNVWTHGDFISIHPITKQIVFHGRADGVLNPSGVRFGSAEIYRVLEGQFSKEIGDSICVGQRRPMDTDERVILFLLMKPGVSFTPDLVTRVKSAIRSELSPRHVPMFIFETPEIPTTVNLKKVELPVKQIVSGKTIKPSGTLLNPKSLDFYYQFATVETLRQSKL</sequence>
<dbReference type="Proteomes" id="UP000191518">
    <property type="component" value="Unassembled WGS sequence"/>
</dbReference>
<dbReference type="Pfam" id="PF00501">
    <property type="entry name" value="AMP-binding"/>
    <property type="match status" value="1"/>
</dbReference>
<dbReference type="AlphaFoldDB" id="A0A1V6RV12"/>
<evidence type="ECO:0000259" key="3">
    <source>
        <dbReference type="Pfam" id="PF16177"/>
    </source>
</evidence>
<dbReference type="Gene3D" id="3.30.300.30">
    <property type="match status" value="1"/>
</dbReference>
<dbReference type="InterPro" id="IPR005914">
    <property type="entry name" value="Acac_CoA_synth"/>
</dbReference>
<gene>
    <name evidence="4" type="ORF">PENVUL_c024G08161</name>
</gene>
<dbReference type="InterPro" id="IPR000873">
    <property type="entry name" value="AMP-dep_synth/lig_dom"/>
</dbReference>
<dbReference type="Pfam" id="PF16177">
    <property type="entry name" value="ACAS_N"/>
    <property type="match status" value="1"/>
</dbReference>
<keyword evidence="5" id="KW-1185">Reference proteome</keyword>
<evidence type="ECO:0000256" key="1">
    <source>
        <dbReference type="ARBA" id="ARBA00006432"/>
    </source>
</evidence>
<evidence type="ECO:0000313" key="5">
    <source>
        <dbReference type="Proteomes" id="UP000191518"/>
    </source>
</evidence>
<dbReference type="InterPro" id="IPR045851">
    <property type="entry name" value="AMP-bd_C_sf"/>
</dbReference>
<dbReference type="PROSITE" id="PS00455">
    <property type="entry name" value="AMP_BINDING"/>
    <property type="match status" value="1"/>
</dbReference>
<name>A0A1V6RV12_9EURO</name>
<comment type="similarity">
    <text evidence="1">Belongs to the ATP-dependent AMP-binding enzyme family.</text>
</comment>
<dbReference type="Gene3D" id="3.40.50.12780">
    <property type="entry name" value="N-terminal domain of ligase-like"/>
    <property type="match status" value="1"/>
</dbReference>
<dbReference type="PANTHER" id="PTHR42921:SF4">
    <property type="entry name" value="ACETOACETYL-COA SYNTHASE (AFU_ORTHOLOGUE AFUA_8G04770)"/>
    <property type="match status" value="1"/>
</dbReference>
<dbReference type="NCBIfam" id="TIGR01217">
    <property type="entry name" value="ac_ac_CoA_syn"/>
    <property type="match status" value="1"/>
</dbReference>
<dbReference type="InterPro" id="IPR020845">
    <property type="entry name" value="AMP-binding_CS"/>
</dbReference>
<dbReference type="InterPro" id="IPR042099">
    <property type="entry name" value="ANL_N_sf"/>
</dbReference>
<dbReference type="InterPro" id="IPR032387">
    <property type="entry name" value="ACAS_N"/>
</dbReference>
<feature type="domain" description="Acetyl-coenzyme A synthetase N-terminal" evidence="3">
    <location>
        <begin position="67"/>
        <end position="123"/>
    </location>
</feature>
<feature type="domain" description="AMP-dependent synthetase/ligase" evidence="2">
    <location>
        <begin position="138"/>
        <end position="526"/>
    </location>
</feature>
<proteinExistence type="inferred from homology"/>
<evidence type="ECO:0000259" key="2">
    <source>
        <dbReference type="Pfam" id="PF00501"/>
    </source>
</evidence>
<evidence type="ECO:0000313" key="4">
    <source>
        <dbReference type="EMBL" id="OQE05456.1"/>
    </source>
</evidence>
<protein>
    <recommendedName>
        <fullName evidence="6">AMP-dependent synthetase/ligase domain-containing protein</fullName>
    </recommendedName>
</protein>